<feature type="transmembrane region" description="Helical" evidence="8">
    <location>
        <begin position="244"/>
        <end position="273"/>
    </location>
</feature>
<gene>
    <name evidence="9" type="ORF">GCM10010916_03460</name>
</gene>
<evidence type="ECO:0000256" key="2">
    <source>
        <dbReference type="ARBA" id="ARBA00009773"/>
    </source>
</evidence>
<reference evidence="9" key="1">
    <citation type="journal article" date="2014" name="Int. J. Syst. Evol. Microbiol.">
        <title>Complete genome sequence of Corynebacterium casei LMG S-19264T (=DSM 44701T), isolated from a smear-ripened cheese.</title>
        <authorList>
            <consortium name="US DOE Joint Genome Institute (JGI-PGF)"/>
            <person name="Walter F."/>
            <person name="Albersmeier A."/>
            <person name="Kalinowski J."/>
            <person name="Ruckert C."/>
        </authorList>
    </citation>
    <scope>NUCLEOTIDE SEQUENCE</scope>
    <source>
        <strain evidence="9">CGMCC 1.12987</strain>
    </source>
</reference>
<dbReference type="InterPro" id="IPR002549">
    <property type="entry name" value="AI-2E-like"/>
</dbReference>
<comment type="caution">
    <text evidence="9">The sequence shown here is derived from an EMBL/GenBank/DDBJ whole genome shotgun (WGS) entry which is preliminary data.</text>
</comment>
<evidence type="ECO:0000313" key="10">
    <source>
        <dbReference type="Proteomes" id="UP000644756"/>
    </source>
</evidence>
<dbReference type="GO" id="GO:0005886">
    <property type="term" value="C:plasma membrane"/>
    <property type="evidence" value="ECO:0007669"/>
    <property type="project" value="UniProtKB-SubCell"/>
</dbReference>
<keyword evidence="4" id="KW-1003">Cell membrane</keyword>
<feature type="transmembrane region" description="Helical" evidence="8">
    <location>
        <begin position="154"/>
        <end position="180"/>
    </location>
</feature>
<dbReference type="Pfam" id="PF01594">
    <property type="entry name" value="AI-2E_transport"/>
    <property type="match status" value="1"/>
</dbReference>
<sequence>MQIGGRFYQAAINIILVLIMIYLASKIDFVFRPFRLAFDIVVMPVIFSVFFYYILRPFVSKLHHLKMNKALAILLLYALMAGLFILFLFLVWPTLKSQITSFVESLPLLATDFQNQLQQLQNSEIVQGVDINESSLMNKLTDYLSDVINSASEYVSGAVSFITTFIIVISTVPILLYYMLKQDKEAYRKILHTFPPRLRSETRDTLLQIDKILSEFILGRVVLCVLLGIMVYIGFLIIDLPYSLMLALIVAFFNLIPYIGQILAMIPCLIVAFIDSPSSVIWVILIIMIAQQIEGNLLSPHIYGRKLDIHPVVTILLILIAGTISGIIGIMVAIPVYLIAKVILAKLYHHFIEPKISEHSP</sequence>
<organism evidence="9 10">
    <name type="scientific">Paenibacillus abyssi</name>
    <dbReference type="NCBI Taxonomy" id="1340531"/>
    <lineage>
        <taxon>Bacteria</taxon>
        <taxon>Bacillati</taxon>
        <taxon>Bacillota</taxon>
        <taxon>Bacilli</taxon>
        <taxon>Bacillales</taxon>
        <taxon>Paenibacillaceae</taxon>
        <taxon>Paenibacillus</taxon>
    </lineage>
</organism>
<evidence type="ECO:0000256" key="1">
    <source>
        <dbReference type="ARBA" id="ARBA00004651"/>
    </source>
</evidence>
<feature type="transmembrane region" description="Helical" evidence="8">
    <location>
        <begin position="315"/>
        <end position="340"/>
    </location>
</feature>
<dbReference type="EMBL" id="BMGR01000001">
    <property type="protein sequence ID" value="GGF89432.1"/>
    <property type="molecule type" value="Genomic_DNA"/>
</dbReference>
<dbReference type="GO" id="GO:0055085">
    <property type="term" value="P:transmembrane transport"/>
    <property type="evidence" value="ECO:0007669"/>
    <property type="project" value="TreeGrafter"/>
</dbReference>
<feature type="transmembrane region" description="Helical" evidence="8">
    <location>
        <begin position="7"/>
        <end position="24"/>
    </location>
</feature>
<dbReference type="PANTHER" id="PTHR21716:SF53">
    <property type="entry name" value="PERMEASE PERM-RELATED"/>
    <property type="match status" value="1"/>
</dbReference>
<dbReference type="RefSeq" id="WP_188528409.1">
    <property type="nucleotide sequence ID" value="NZ_BMGR01000001.1"/>
</dbReference>
<keyword evidence="7 8" id="KW-0472">Membrane</keyword>
<keyword evidence="10" id="KW-1185">Reference proteome</keyword>
<evidence type="ECO:0000256" key="8">
    <source>
        <dbReference type="SAM" id="Phobius"/>
    </source>
</evidence>
<evidence type="ECO:0000256" key="3">
    <source>
        <dbReference type="ARBA" id="ARBA00022448"/>
    </source>
</evidence>
<keyword evidence="6 8" id="KW-1133">Transmembrane helix</keyword>
<evidence type="ECO:0000256" key="7">
    <source>
        <dbReference type="ARBA" id="ARBA00023136"/>
    </source>
</evidence>
<evidence type="ECO:0000256" key="4">
    <source>
        <dbReference type="ARBA" id="ARBA00022475"/>
    </source>
</evidence>
<keyword evidence="5 8" id="KW-0812">Transmembrane</keyword>
<proteinExistence type="inferred from homology"/>
<accession>A0A917FL96</accession>
<dbReference type="PANTHER" id="PTHR21716">
    <property type="entry name" value="TRANSMEMBRANE PROTEIN"/>
    <property type="match status" value="1"/>
</dbReference>
<keyword evidence="3" id="KW-0813">Transport</keyword>
<feature type="transmembrane region" description="Helical" evidence="8">
    <location>
        <begin position="280"/>
        <end position="303"/>
    </location>
</feature>
<feature type="transmembrane region" description="Helical" evidence="8">
    <location>
        <begin position="36"/>
        <end position="59"/>
    </location>
</feature>
<feature type="transmembrane region" description="Helical" evidence="8">
    <location>
        <begin position="217"/>
        <end position="238"/>
    </location>
</feature>
<name>A0A917FL96_9BACL</name>
<protein>
    <submittedName>
        <fullName evidence="9">AI-2E family transporter</fullName>
    </submittedName>
</protein>
<reference evidence="9" key="2">
    <citation type="submission" date="2020-09" db="EMBL/GenBank/DDBJ databases">
        <authorList>
            <person name="Sun Q."/>
            <person name="Zhou Y."/>
        </authorList>
    </citation>
    <scope>NUCLEOTIDE SEQUENCE</scope>
    <source>
        <strain evidence="9">CGMCC 1.12987</strain>
    </source>
</reference>
<comment type="subcellular location">
    <subcellularLocation>
        <location evidence="1">Cell membrane</location>
        <topology evidence="1">Multi-pass membrane protein</topology>
    </subcellularLocation>
</comment>
<evidence type="ECO:0000256" key="6">
    <source>
        <dbReference type="ARBA" id="ARBA00022989"/>
    </source>
</evidence>
<comment type="similarity">
    <text evidence="2">Belongs to the autoinducer-2 exporter (AI-2E) (TC 2.A.86) family.</text>
</comment>
<evidence type="ECO:0000313" key="9">
    <source>
        <dbReference type="EMBL" id="GGF89432.1"/>
    </source>
</evidence>
<evidence type="ECO:0000256" key="5">
    <source>
        <dbReference type="ARBA" id="ARBA00022692"/>
    </source>
</evidence>
<dbReference type="AlphaFoldDB" id="A0A917FL96"/>
<feature type="transmembrane region" description="Helical" evidence="8">
    <location>
        <begin position="71"/>
        <end position="92"/>
    </location>
</feature>
<dbReference type="Proteomes" id="UP000644756">
    <property type="component" value="Unassembled WGS sequence"/>
</dbReference>